<protein>
    <submittedName>
        <fullName evidence="2">Uncharacterized protein</fullName>
    </submittedName>
</protein>
<evidence type="ECO:0000256" key="1">
    <source>
        <dbReference type="SAM" id="MobiDB-lite"/>
    </source>
</evidence>
<organism evidence="2 3">
    <name type="scientific">Gymnopus androsaceus JB14</name>
    <dbReference type="NCBI Taxonomy" id="1447944"/>
    <lineage>
        <taxon>Eukaryota</taxon>
        <taxon>Fungi</taxon>
        <taxon>Dikarya</taxon>
        <taxon>Basidiomycota</taxon>
        <taxon>Agaricomycotina</taxon>
        <taxon>Agaricomycetes</taxon>
        <taxon>Agaricomycetidae</taxon>
        <taxon>Agaricales</taxon>
        <taxon>Marasmiineae</taxon>
        <taxon>Omphalotaceae</taxon>
        <taxon>Gymnopus</taxon>
    </lineage>
</organism>
<dbReference type="AlphaFoldDB" id="A0A6A4GGN2"/>
<accession>A0A6A4GGN2</accession>
<gene>
    <name evidence="2" type="ORF">BT96DRAFT_1007997</name>
</gene>
<keyword evidence="3" id="KW-1185">Reference proteome</keyword>
<sequence length="84" mass="9101">MALKPLTRLKGLLQKTKLVLPENGTPTSKPDSHPKQEAAQNAIDNSVWYAAEHKKCLALGALEEPASNKAKTSSKPTSILSIFF</sequence>
<reference evidence="2" key="1">
    <citation type="journal article" date="2019" name="Environ. Microbiol.">
        <title>Fungal ecological strategies reflected in gene transcription - a case study of two litter decomposers.</title>
        <authorList>
            <person name="Barbi F."/>
            <person name="Kohler A."/>
            <person name="Barry K."/>
            <person name="Baskaran P."/>
            <person name="Daum C."/>
            <person name="Fauchery L."/>
            <person name="Ihrmark K."/>
            <person name="Kuo A."/>
            <person name="LaButti K."/>
            <person name="Lipzen A."/>
            <person name="Morin E."/>
            <person name="Grigoriev I.V."/>
            <person name="Henrissat B."/>
            <person name="Lindahl B."/>
            <person name="Martin F."/>
        </authorList>
    </citation>
    <scope>NUCLEOTIDE SEQUENCE</scope>
    <source>
        <strain evidence="2">JB14</strain>
    </source>
</reference>
<proteinExistence type="predicted"/>
<feature type="region of interest" description="Disordered" evidence="1">
    <location>
        <begin position="18"/>
        <end position="38"/>
    </location>
</feature>
<evidence type="ECO:0000313" key="3">
    <source>
        <dbReference type="Proteomes" id="UP000799118"/>
    </source>
</evidence>
<dbReference type="Proteomes" id="UP000799118">
    <property type="component" value="Unassembled WGS sequence"/>
</dbReference>
<evidence type="ECO:0000313" key="2">
    <source>
        <dbReference type="EMBL" id="KAE9384513.1"/>
    </source>
</evidence>
<dbReference type="EMBL" id="ML770131">
    <property type="protein sequence ID" value="KAE9384513.1"/>
    <property type="molecule type" value="Genomic_DNA"/>
</dbReference>
<name>A0A6A4GGN2_9AGAR</name>